<organism evidence="1 2">
    <name type="scientific">Zalaria obscura</name>
    <dbReference type="NCBI Taxonomy" id="2024903"/>
    <lineage>
        <taxon>Eukaryota</taxon>
        <taxon>Fungi</taxon>
        <taxon>Dikarya</taxon>
        <taxon>Ascomycota</taxon>
        <taxon>Pezizomycotina</taxon>
        <taxon>Dothideomycetes</taxon>
        <taxon>Dothideomycetidae</taxon>
        <taxon>Dothideales</taxon>
        <taxon>Zalariaceae</taxon>
        <taxon>Zalaria</taxon>
    </lineage>
</organism>
<name>A0ACC3SCY1_9PEZI</name>
<reference evidence="1" key="1">
    <citation type="submission" date="2024-02" db="EMBL/GenBank/DDBJ databases">
        <title>Metagenome Assembled Genome of Zalaria obscura JY119.</title>
        <authorList>
            <person name="Vighnesh L."/>
            <person name="Jagadeeshwari U."/>
            <person name="Venkata Ramana C."/>
            <person name="Sasikala C."/>
        </authorList>
    </citation>
    <scope>NUCLEOTIDE SEQUENCE</scope>
    <source>
        <strain evidence="1">JY119</strain>
    </source>
</reference>
<dbReference type="EMBL" id="JAMKPW020000020">
    <property type="protein sequence ID" value="KAK8207889.1"/>
    <property type="molecule type" value="Genomic_DNA"/>
</dbReference>
<gene>
    <name evidence="1" type="ORF">M8818_004142</name>
</gene>
<accession>A0ACC3SCY1</accession>
<evidence type="ECO:0000313" key="2">
    <source>
        <dbReference type="Proteomes" id="UP001320706"/>
    </source>
</evidence>
<dbReference type="Proteomes" id="UP001320706">
    <property type="component" value="Unassembled WGS sequence"/>
</dbReference>
<comment type="caution">
    <text evidence="1">The sequence shown here is derived from an EMBL/GenBank/DDBJ whole genome shotgun (WGS) entry which is preliminary data.</text>
</comment>
<protein>
    <submittedName>
        <fullName evidence="1">Uncharacterized protein</fullName>
    </submittedName>
</protein>
<proteinExistence type="predicted"/>
<keyword evidence="2" id="KW-1185">Reference proteome</keyword>
<evidence type="ECO:0000313" key="1">
    <source>
        <dbReference type="EMBL" id="KAK8207889.1"/>
    </source>
</evidence>
<sequence>MAPPPPVTPSPYRFLAKPKAKSGKQHPAAPPRPAPAIARDGSLKNSSFNIQAPTQIQAQNQAAQFARTPRFKAPAIRQLVAANSPPQSQSQRPTFNAAPASSVRQRDVIDDASSQPEDEEMLDASSSRPLDVAEPELNAVDVDAAPAPSWVQNLPHSPKRRRVGDGDTGQLDRGSTLGGDAEGLSTSITTGTGTAPSRFIIPSSTPSTNTPVSHTSSRPTFLRSTIPPPEQTEPLPEAFSPHRRGQRFVPGGMAAELQSWILEAGQSAVASRRGKGYLRGEDWVGKVRVDVVEGGGDGDGTVFVEGRVAGGGWGRVMLTDGAGQDGGRAGGRGRGKGVRVGDVVGIRAPTWEVEVEGRMWSVGVDWGVIL</sequence>